<dbReference type="RefSeq" id="XP_007415275.1">
    <property type="nucleotide sequence ID" value="XM_007415213.1"/>
</dbReference>
<sequence length="119" mass="13246">MGFWDPNGTSVVFSELLTVEEIRKCNNRAQIDGTIAGLVSGLSTSILISRLPKRLPPNQNALLGFGVGIMTAYYYSKIALKSNLDRCEEQKRILEHGALGTRENFSSYNSETMQDPYAR</sequence>
<evidence type="ECO:0000313" key="2">
    <source>
        <dbReference type="Proteomes" id="UP000001072"/>
    </source>
</evidence>
<protein>
    <submittedName>
        <fullName evidence="1">Uncharacterized protein</fullName>
    </submittedName>
</protein>
<dbReference type="HOGENOM" id="CLU_2062010_0_0_1"/>
<accession>F4S1S1</accession>
<dbReference type="KEGG" id="mlr:MELLADRAFT_57390"/>
<dbReference type="EMBL" id="GL883138">
    <property type="protein sequence ID" value="EGG01425.1"/>
    <property type="molecule type" value="Genomic_DNA"/>
</dbReference>
<dbReference type="AlphaFoldDB" id="F4S1S1"/>
<dbReference type="Proteomes" id="UP000001072">
    <property type="component" value="Unassembled WGS sequence"/>
</dbReference>
<organism evidence="2">
    <name type="scientific">Melampsora larici-populina (strain 98AG31 / pathotype 3-4-7)</name>
    <name type="common">Poplar leaf rust fungus</name>
    <dbReference type="NCBI Taxonomy" id="747676"/>
    <lineage>
        <taxon>Eukaryota</taxon>
        <taxon>Fungi</taxon>
        <taxon>Dikarya</taxon>
        <taxon>Basidiomycota</taxon>
        <taxon>Pucciniomycotina</taxon>
        <taxon>Pucciniomycetes</taxon>
        <taxon>Pucciniales</taxon>
        <taxon>Melampsoraceae</taxon>
        <taxon>Melampsora</taxon>
    </lineage>
</organism>
<dbReference type="InParanoid" id="F4S1S1"/>
<dbReference type="GeneID" id="18929104"/>
<proteinExistence type="predicted"/>
<dbReference type="VEuPathDB" id="FungiDB:MELLADRAFT_57390"/>
<keyword evidence="2" id="KW-1185">Reference proteome</keyword>
<dbReference type="OrthoDB" id="2497850at2759"/>
<reference evidence="2" key="1">
    <citation type="journal article" date="2011" name="Proc. Natl. Acad. Sci. U.S.A.">
        <title>Obligate biotrophy features unraveled by the genomic analysis of rust fungi.</title>
        <authorList>
            <person name="Duplessis S."/>
            <person name="Cuomo C.A."/>
            <person name="Lin Y.-C."/>
            <person name="Aerts A."/>
            <person name="Tisserant E."/>
            <person name="Veneault-Fourrey C."/>
            <person name="Joly D.L."/>
            <person name="Hacquard S."/>
            <person name="Amselem J."/>
            <person name="Cantarel B.L."/>
            <person name="Chiu R."/>
            <person name="Coutinho P.M."/>
            <person name="Feau N."/>
            <person name="Field M."/>
            <person name="Frey P."/>
            <person name="Gelhaye E."/>
            <person name="Goldberg J."/>
            <person name="Grabherr M.G."/>
            <person name="Kodira C.D."/>
            <person name="Kohler A."/>
            <person name="Kuees U."/>
            <person name="Lindquist E.A."/>
            <person name="Lucas S.M."/>
            <person name="Mago R."/>
            <person name="Mauceli E."/>
            <person name="Morin E."/>
            <person name="Murat C."/>
            <person name="Pangilinan J.L."/>
            <person name="Park R."/>
            <person name="Pearson M."/>
            <person name="Quesneville H."/>
            <person name="Rouhier N."/>
            <person name="Sakthikumar S."/>
            <person name="Salamov A.A."/>
            <person name="Schmutz J."/>
            <person name="Selles B."/>
            <person name="Shapiro H."/>
            <person name="Tanguay P."/>
            <person name="Tuskan G.A."/>
            <person name="Henrissat B."/>
            <person name="Van de Peer Y."/>
            <person name="Rouze P."/>
            <person name="Ellis J.G."/>
            <person name="Dodds P.N."/>
            <person name="Schein J.E."/>
            <person name="Zhong S."/>
            <person name="Hamelin R.C."/>
            <person name="Grigoriev I.V."/>
            <person name="Szabo L.J."/>
            <person name="Martin F."/>
        </authorList>
    </citation>
    <scope>NUCLEOTIDE SEQUENCE [LARGE SCALE GENOMIC DNA]</scope>
    <source>
        <strain evidence="2">98AG31 / pathotype 3-4-7</strain>
    </source>
</reference>
<name>F4S1S1_MELLP</name>
<gene>
    <name evidence="1" type="ORF">MELLADRAFT_57390</name>
</gene>
<evidence type="ECO:0000313" key="1">
    <source>
        <dbReference type="EMBL" id="EGG01425.1"/>
    </source>
</evidence>